<dbReference type="EMBL" id="JAMTCP010000048">
    <property type="protein sequence ID" value="MCP2261750.1"/>
    <property type="molecule type" value="Genomic_DNA"/>
</dbReference>
<evidence type="ECO:0000313" key="4">
    <source>
        <dbReference type="Proteomes" id="UP001205311"/>
    </source>
</evidence>
<keyword evidence="2" id="KW-0472">Membrane</keyword>
<keyword evidence="2" id="KW-0812">Transmembrane</keyword>
<evidence type="ECO:0000256" key="2">
    <source>
        <dbReference type="SAM" id="Phobius"/>
    </source>
</evidence>
<feature type="compositionally biased region" description="Low complexity" evidence="1">
    <location>
        <begin position="42"/>
        <end position="57"/>
    </location>
</feature>
<evidence type="ECO:0000313" key="3">
    <source>
        <dbReference type="EMBL" id="MCP2261750.1"/>
    </source>
</evidence>
<evidence type="ECO:0000256" key="1">
    <source>
        <dbReference type="SAM" id="MobiDB-lite"/>
    </source>
</evidence>
<accession>A0ABT1I1U1</accession>
<protein>
    <submittedName>
        <fullName evidence="3">Uncharacterized protein</fullName>
    </submittedName>
</protein>
<comment type="caution">
    <text evidence="3">The sequence shown here is derived from an EMBL/GenBank/DDBJ whole genome shotgun (WGS) entry which is preliminary data.</text>
</comment>
<reference evidence="3 4" key="1">
    <citation type="submission" date="2022-06" db="EMBL/GenBank/DDBJ databases">
        <title>Genomic Encyclopedia of Archaeal and Bacterial Type Strains, Phase II (KMG-II): from individual species to whole genera.</title>
        <authorList>
            <person name="Goeker M."/>
        </authorList>
    </citation>
    <scope>NUCLEOTIDE SEQUENCE [LARGE SCALE GENOMIC DNA]</scope>
    <source>
        <strain evidence="3 4">DSM 40477</strain>
    </source>
</reference>
<sequence>MLKLPKLPPPALSAGAAVSVVVGLVVGIAVGQHAWREDGNRPADGAPSSSGSRAPAEPDGPPMDYEGGPTGTRAKDGSTFARTPTPTTASAPSGTASPTPRASHRASDSAVGTSPSAPRDRSGSDPSASSVASTSSSAPATSSGQPSASSSAPSTSSSP</sequence>
<name>A0ABT1I1U1_STRSD</name>
<keyword evidence="2" id="KW-1133">Transmembrane helix</keyword>
<gene>
    <name evidence="3" type="ORF">LX15_005476</name>
</gene>
<feature type="compositionally biased region" description="Low complexity" evidence="1">
    <location>
        <begin position="77"/>
        <end position="101"/>
    </location>
</feature>
<dbReference type="RefSeq" id="WP_253672867.1">
    <property type="nucleotide sequence ID" value="NZ_JAMTCP010000048.1"/>
</dbReference>
<proteinExistence type="predicted"/>
<organism evidence="3 4">
    <name type="scientific">Streptoalloteichus tenebrarius (strain ATCC 17920 / DSM 40477 / JCM 4838 / CBS 697.72 / NBRC 16177 / NCIMB 11028 / NRRL B-12390 / A12253. 1 / ISP 5477)</name>
    <name type="common">Streptomyces tenebrarius</name>
    <dbReference type="NCBI Taxonomy" id="1933"/>
    <lineage>
        <taxon>Bacteria</taxon>
        <taxon>Bacillati</taxon>
        <taxon>Actinomycetota</taxon>
        <taxon>Actinomycetes</taxon>
        <taxon>Pseudonocardiales</taxon>
        <taxon>Pseudonocardiaceae</taxon>
        <taxon>Streptoalloteichus</taxon>
    </lineage>
</organism>
<keyword evidence="4" id="KW-1185">Reference proteome</keyword>
<feature type="region of interest" description="Disordered" evidence="1">
    <location>
        <begin position="33"/>
        <end position="159"/>
    </location>
</feature>
<feature type="compositionally biased region" description="Low complexity" evidence="1">
    <location>
        <begin position="124"/>
        <end position="159"/>
    </location>
</feature>
<feature type="transmembrane region" description="Helical" evidence="2">
    <location>
        <begin position="12"/>
        <end position="31"/>
    </location>
</feature>
<dbReference type="Proteomes" id="UP001205311">
    <property type="component" value="Unassembled WGS sequence"/>
</dbReference>